<dbReference type="PANTHER" id="PTHR24220:SF86">
    <property type="entry name" value="ABC TRANSPORTER ABCH.1"/>
    <property type="match status" value="1"/>
</dbReference>
<evidence type="ECO:0000313" key="4">
    <source>
        <dbReference type="EMBL" id="CAD7235467.1"/>
    </source>
</evidence>
<dbReference type="EMBL" id="OB672937">
    <property type="protein sequence ID" value="CAD7235467.1"/>
    <property type="molecule type" value="Genomic_DNA"/>
</dbReference>
<protein>
    <submittedName>
        <fullName evidence="4">Uncharacterized protein</fullName>
    </submittedName>
</protein>
<dbReference type="CDD" id="cd03255">
    <property type="entry name" value="ABC_MJ0796_LolCDE_FtsE"/>
    <property type="match status" value="1"/>
</dbReference>
<dbReference type="GO" id="GO:0098796">
    <property type="term" value="C:membrane protein complex"/>
    <property type="evidence" value="ECO:0007669"/>
    <property type="project" value="UniProtKB-ARBA"/>
</dbReference>
<dbReference type="InterPro" id="IPR027417">
    <property type="entry name" value="P-loop_NTPase"/>
</dbReference>
<dbReference type="GO" id="GO:0005886">
    <property type="term" value="C:plasma membrane"/>
    <property type="evidence" value="ECO:0007669"/>
    <property type="project" value="TreeGrafter"/>
</dbReference>
<sequence>MTGLNGLLDGLILDRTPHIQLYNEIKPSKEQPLDLLDKTTKGWSVITSIKPKRKQSRIHNALPLMEILKESEDVMGLTAQVSTQTFYTAGSIELNGVINGINILEEAKLFNLGNYIVEGEILDLHQNDKAIILGAGIADKLSATIGDKVQLVSAKEGSSMTDKRATVIKADKINKVFRKPVDFHVLKDITFEVERGEFVSIMGKSGCGKSTLLYILSTMDTDYTGQLYLNEHLISNKDANQLAQIRNENIGFVFQFHYLLPEFSVIENVMLPARKLAKKSEEEIAHDAMEVLKMLDIHHIARNKSYRISGGEKQRVAIARALINEPSIIMGDEPTGNLDSKNSDNVLQIFKQLAKEKGLTLLVVTHDLDFAERTDRIITMEDGR</sequence>
<dbReference type="PANTHER" id="PTHR24220">
    <property type="entry name" value="IMPORT ATP-BINDING PROTEIN"/>
    <property type="match status" value="1"/>
</dbReference>
<dbReference type="GO" id="GO:0005524">
    <property type="term" value="F:ATP binding"/>
    <property type="evidence" value="ECO:0007669"/>
    <property type="project" value="UniProtKB-KW"/>
</dbReference>
<evidence type="ECO:0000256" key="3">
    <source>
        <dbReference type="ARBA" id="ARBA00022840"/>
    </source>
</evidence>
<dbReference type="GO" id="GO:0016887">
    <property type="term" value="F:ATP hydrolysis activity"/>
    <property type="evidence" value="ECO:0007669"/>
    <property type="project" value="InterPro"/>
</dbReference>
<dbReference type="AlphaFoldDB" id="A0A7R8WP43"/>
<keyword evidence="2" id="KW-0547">Nucleotide-binding</keyword>
<reference evidence="4" key="1">
    <citation type="submission" date="2020-11" db="EMBL/GenBank/DDBJ databases">
        <authorList>
            <person name="Tran Van P."/>
        </authorList>
    </citation>
    <scope>NUCLEOTIDE SEQUENCE</scope>
</reference>
<dbReference type="SUPFAM" id="SSF52540">
    <property type="entry name" value="P-loop containing nucleoside triphosphate hydrolases"/>
    <property type="match status" value="1"/>
</dbReference>
<dbReference type="PROSITE" id="PS50893">
    <property type="entry name" value="ABC_TRANSPORTER_2"/>
    <property type="match status" value="1"/>
</dbReference>
<dbReference type="GO" id="GO:0022857">
    <property type="term" value="F:transmembrane transporter activity"/>
    <property type="evidence" value="ECO:0007669"/>
    <property type="project" value="TreeGrafter"/>
</dbReference>
<dbReference type="SMART" id="SM00382">
    <property type="entry name" value="AAA"/>
    <property type="match status" value="1"/>
</dbReference>
<dbReference type="InterPro" id="IPR003593">
    <property type="entry name" value="AAA+_ATPase"/>
</dbReference>
<proteinExistence type="predicted"/>
<dbReference type="Pfam" id="PF00005">
    <property type="entry name" value="ABC_tran"/>
    <property type="match status" value="1"/>
</dbReference>
<gene>
    <name evidence="4" type="ORF">CTOB1V02_LOCUS13282</name>
</gene>
<dbReference type="PROSITE" id="PS00211">
    <property type="entry name" value="ABC_TRANSPORTER_1"/>
    <property type="match status" value="1"/>
</dbReference>
<dbReference type="Gene3D" id="3.40.50.300">
    <property type="entry name" value="P-loop containing nucleotide triphosphate hydrolases"/>
    <property type="match status" value="1"/>
</dbReference>
<keyword evidence="3" id="KW-0067">ATP-binding</keyword>
<dbReference type="FunFam" id="3.40.50.300:FF:000032">
    <property type="entry name" value="Export ABC transporter ATP-binding protein"/>
    <property type="match status" value="1"/>
</dbReference>
<keyword evidence="1" id="KW-0813">Transport</keyword>
<dbReference type="InterPro" id="IPR015854">
    <property type="entry name" value="ABC_transpr_LolD-like"/>
</dbReference>
<evidence type="ECO:0000256" key="1">
    <source>
        <dbReference type="ARBA" id="ARBA00022448"/>
    </source>
</evidence>
<accession>A0A7R8WP43</accession>
<dbReference type="InterPro" id="IPR003439">
    <property type="entry name" value="ABC_transporter-like_ATP-bd"/>
</dbReference>
<dbReference type="InterPro" id="IPR017871">
    <property type="entry name" value="ABC_transporter-like_CS"/>
</dbReference>
<feature type="non-terminal residue" evidence="4">
    <location>
        <position position="384"/>
    </location>
</feature>
<evidence type="ECO:0000256" key="2">
    <source>
        <dbReference type="ARBA" id="ARBA00022741"/>
    </source>
</evidence>
<name>A0A7R8WP43_9CRUS</name>
<dbReference type="OrthoDB" id="66620at2759"/>
<dbReference type="InterPro" id="IPR017911">
    <property type="entry name" value="MacB-like_ATP-bd"/>
</dbReference>
<organism evidence="4">
    <name type="scientific">Cyprideis torosa</name>
    <dbReference type="NCBI Taxonomy" id="163714"/>
    <lineage>
        <taxon>Eukaryota</taxon>
        <taxon>Metazoa</taxon>
        <taxon>Ecdysozoa</taxon>
        <taxon>Arthropoda</taxon>
        <taxon>Crustacea</taxon>
        <taxon>Oligostraca</taxon>
        <taxon>Ostracoda</taxon>
        <taxon>Podocopa</taxon>
        <taxon>Podocopida</taxon>
        <taxon>Cytherocopina</taxon>
        <taxon>Cytheroidea</taxon>
        <taxon>Cytherideidae</taxon>
        <taxon>Cyprideis</taxon>
    </lineage>
</organism>